<comment type="caution">
    <text evidence="2">The sequence shown here is derived from an EMBL/GenBank/DDBJ whole genome shotgun (WGS) entry which is preliminary data.</text>
</comment>
<accession>A0ABU0X4Y8</accession>
<keyword evidence="1" id="KW-1133">Transmembrane helix</keyword>
<dbReference type="EMBL" id="NSDM01000011">
    <property type="protein sequence ID" value="MDQ2587205.1"/>
    <property type="molecule type" value="Genomic_DNA"/>
</dbReference>
<gene>
    <name evidence="2" type="ORF">CKY47_25095</name>
</gene>
<dbReference type="RefSeq" id="WP_306748651.1">
    <property type="nucleotide sequence ID" value="NZ_NSDM01000011.1"/>
</dbReference>
<evidence type="ECO:0000256" key="1">
    <source>
        <dbReference type="SAM" id="Phobius"/>
    </source>
</evidence>
<sequence>MRRVLGIELRRGSALLLGAAVALLVVGLLDWAPSIKNSTAWTRQWSTMAEWARFMLVFAWPLALGVGALQGLRERRSGVGELFSSTPRPRAHRVAGTFGALAVGLVGGCAVVLVVGGVQVASATDHLHWRWVPAALVGALALVAAAWLGWALAQLVASPLLPPVLAVGAMVLMAFAQGADAGEAFRWALLLPFLPQPESAFTSVTGTVSAVQALWWAALAASAFLVVGLPRRRWAAVLPVLLAGAVAVPLLPTSEQEARRVDPVAAELVCADGLCLTRAHEDERAALAGPAREALRRLAGLPSPPTSVREVAAPVHQRQPRGPESTDAVWVALDEFTYFRRDPLPADRLVRHLLAGAGTRTCLGVRHEQEDAVRETAARAVMGSWPTGRLEELPGYQAGAGDEADALAASAWDALRALPEAEQAARVQAARDAQSACSGDPYAVLTGTS</sequence>
<feature type="transmembrane region" description="Helical" evidence="1">
    <location>
        <begin position="12"/>
        <end position="31"/>
    </location>
</feature>
<name>A0ABU0X4Y8_9PSEU</name>
<feature type="transmembrane region" description="Helical" evidence="1">
    <location>
        <begin position="131"/>
        <end position="153"/>
    </location>
</feature>
<feature type="transmembrane region" description="Helical" evidence="1">
    <location>
        <begin position="93"/>
        <end position="119"/>
    </location>
</feature>
<keyword evidence="1" id="KW-0812">Transmembrane</keyword>
<organism evidence="2 3">
    <name type="scientific">Saccharothrix yanglingensis</name>
    <dbReference type="NCBI Taxonomy" id="659496"/>
    <lineage>
        <taxon>Bacteria</taxon>
        <taxon>Bacillati</taxon>
        <taxon>Actinomycetota</taxon>
        <taxon>Actinomycetes</taxon>
        <taxon>Pseudonocardiales</taxon>
        <taxon>Pseudonocardiaceae</taxon>
        <taxon>Saccharothrix</taxon>
    </lineage>
</organism>
<dbReference type="Proteomes" id="UP001225605">
    <property type="component" value="Unassembled WGS sequence"/>
</dbReference>
<feature type="transmembrane region" description="Helical" evidence="1">
    <location>
        <begin position="199"/>
        <end position="227"/>
    </location>
</feature>
<feature type="transmembrane region" description="Helical" evidence="1">
    <location>
        <begin position="234"/>
        <end position="251"/>
    </location>
</feature>
<evidence type="ECO:0000313" key="3">
    <source>
        <dbReference type="Proteomes" id="UP001225605"/>
    </source>
</evidence>
<keyword evidence="3" id="KW-1185">Reference proteome</keyword>
<protein>
    <recommendedName>
        <fullName evidence="4">Integral membrane protein</fullName>
    </recommendedName>
</protein>
<reference evidence="2 3" key="1">
    <citation type="submission" date="2017-06" db="EMBL/GenBank/DDBJ databases">
        <title>Cultured bacterium strain Saccharothrix yanglingensis Hhs.015.</title>
        <authorList>
            <person name="Xia Y."/>
        </authorList>
    </citation>
    <scope>NUCLEOTIDE SEQUENCE [LARGE SCALE GENOMIC DNA]</scope>
    <source>
        <strain evidence="2 3">Hhs.015</strain>
    </source>
</reference>
<evidence type="ECO:0000313" key="2">
    <source>
        <dbReference type="EMBL" id="MDQ2587205.1"/>
    </source>
</evidence>
<evidence type="ECO:0008006" key="4">
    <source>
        <dbReference type="Google" id="ProtNLM"/>
    </source>
</evidence>
<keyword evidence="1" id="KW-0472">Membrane</keyword>
<feature type="transmembrane region" description="Helical" evidence="1">
    <location>
        <begin position="51"/>
        <end position="72"/>
    </location>
</feature>
<feature type="transmembrane region" description="Helical" evidence="1">
    <location>
        <begin position="160"/>
        <end position="179"/>
    </location>
</feature>
<proteinExistence type="predicted"/>